<protein>
    <recommendedName>
        <fullName evidence="1">TfuA-like core domain-containing protein</fullName>
    </recommendedName>
</protein>
<keyword evidence="3" id="KW-1185">Reference proteome</keyword>
<dbReference type="EMBL" id="BAABAL010000008">
    <property type="protein sequence ID" value="GAA4006037.1"/>
    <property type="molecule type" value="Genomic_DNA"/>
</dbReference>
<feature type="domain" description="TfuA-like core" evidence="1">
    <location>
        <begin position="50"/>
        <end position="168"/>
    </location>
</feature>
<evidence type="ECO:0000313" key="2">
    <source>
        <dbReference type="EMBL" id="GAA4006037.1"/>
    </source>
</evidence>
<name>A0ABP7S3R6_9PSEU</name>
<comment type="caution">
    <text evidence="2">The sequence shown here is derived from an EMBL/GenBank/DDBJ whole genome shotgun (WGS) entry which is preliminary data.</text>
</comment>
<evidence type="ECO:0000259" key="1">
    <source>
        <dbReference type="Pfam" id="PF07812"/>
    </source>
</evidence>
<dbReference type="Proteomes" id="UP001501747">
    <property type="component" value="Unassembled WGS sequence"/>
</dbReference>
<gene>
    <name evidence="2" type="ORF">GCM10022247_29720</name>
</gene>
<dbReference type="Pfam" id="PF07812">
    <property type="entry name" value="TfuA"/>
    <property type="match status" value="1"/>
</dbReference>
<accession>A0ABP7S3R6</accession>
<dbReference type="InterPro" id="IPR012924">
    <property type="entry name" value="TfuA_core"/>
</dbReference>
<reference evidence="3" key="1">
    <citation type="journal article" date="2019" name="Int. J. Syst. Evol. Microbiol.">
        <title>The Global Catalogue of Microorganisms (GCM) 10K type strain sequencing project: providing services to taxonomists for standard genome sequencing and annotation.</title>
        <authorList>
            <consortium name="The Broad Institute Genomics Platform"/>
            <consortium name="The Broad Institute Genome Sequencing Center for Infectious Disease"/>
            <person name="Wu L."/>
            <person name="Ma J."/>
        </authorList>
    </citation>
    <scope>NUCLEOTIDE SEQUENCE [LARGE SCALE GENOMIC DNA]</scope>
    <source>
        <strain evidence="3">JCM 17342</strain>
    </source>
</reference>
<dbReference type="RefSeq" id="WP_344874958.1">
    <property type="nucleotide sequence ID" value="NZ_BAABAL010000008.1"/>
</dbReference>
<proteinExistence type="predicted"/>
<evidence type="ECO:0000313" key="3">
    <source>
        <dbReference type="Proteomes" id="UP001501747"/>
    </source>
</evidence>
<sequence>MAERVLFVGPTLPDAEKLLAGTGIRVLPPIAACDLFRLDPGPGDVVGIVDGYFHHSRSITHEEILGVIDRGVRVLGAASTGALRAAELSTFGMIGIGEIYDDYASGLLEADDEVALLHSLPEHDYRSLSEPLVNMRATLAAAERKGFCSAATRRLLLEAMADRPYPARCYRAMWAVGRDLGVDEEELLQLASFVDSGAVDQKRADALLLLENLREPDLPPRQAMGVELSRTLFVHWWELENRGEVEASTSTWVSDLAALRVCQLLAGDYPALHRELVLDRLAEDCRRECRLPQAGRSSEAVAVDHGEHRGVYRIDSATQEVFLDDWLTEAERGLAPREQLALFLVRGFRVAPSLPWDELALKALRGTPAFARARQLAAYASGVNAKLAQRDHSFHVDRIAEKRISEDTARRWGVPLSNLELAALERGFGSIGDALASARHVHLLAKYNPNEVRFEMRPEPARTR</sequence>
<organism evidence="2 3">
    <name type="scientific">Allokutzneria multivorans</name>
    <dbReference type="NCBI Taxonomy" id="1142134"/>
    <lineage>
        <taxon>Bacteria</taxon>
        <taxon>Bacillati</taxon>
        <taxon>Actinomycetota</taxon>
        <taxon>Actinomycetes</taxon>
        <taxon>Pseudonocardiales</taxon>
        <taxon>Pseudonocardiaceae</taxon>
        <taxon>Allokutzneria</taxon>
    </lineage>
</organism>